<keyword evidence="2" id="KW-1185">Reference proteome</keyword>
<accession>A0ABW7G608</accession>
<protein>
    <recommendedName>
        <fullName evidence="3">HIT domain-containing protein</fullName>
    </recommendedName>
</protein>
<gene>
    <name evidence="1" type="ORF">ACG00X_11135</name>
</gene>
<organism evidence="1 2">
    <name type="scientific">Pelomonas nitida</name>
    <dbReference type="NCBI Taxonomy" id="3299027"/>
    <lineage>
        <taxon>Bacteria</taxon>
        <taxon>Pseudomonadati</taxon>
        <taxon>Pseudomonadota</taxon>
        <taxon>Betaproteobacteria</taxon>
        <taxon>Burkholderiales</taxon>
        <taxon>Sphaerotilaceae</taxon>
        <taxon>Roseateles</taxon>
    </lineage>
</organism>
<reference evidence="1 2" key="1">
    <citation type="submission" date="2024-09" db="EMBL/GenBank/DDBJ databases">
        <title>Novel species of the genus Pelomonas and Roseateles isolated from streams.</title>
        <authorList>
            <person name="Lu H."/>
        </authorList>
    </citation>
    <scope>NUCLEOTIDE SEQUENCE [LARGE SCALE GENOMIC DNA]</scope>
    <source>
        <strain evidence="1 2">BYS96W</strain>
    </source>
</reference>
<evidence type="ECO:0000313" key="1">
    <source>
        <dbReference type="EMBL" id="MFG6457387.1"/>
    </source>
</evidence>
<evidence type="ECO:0000313" key="2">
    <source>
        <dbReference type="Proteomes" id="UP001606305"/>
    </source>
</evidence>
<name>A0ABW7G608_9BURK</name>
<evidence type="ECO:0008006" key="3">
    <source>
        <dbReference type="Google" id="ProtNLM"/>
    </source>
</evidence>
<sequence>MPRFMLDRELLSPPGYAERGCVLVRYRLPGLRHCFVLCQEEASATPHCDLLLFFLAEAERLAADVLGDPQAFMLIHSGSAIRKRANWHLHVFVVRHRWQKAWVYTVLGAKNLVLAALSSVTAQRRRVEARPRGGAVE</sequence>
<dbReference type="Proteomes" id="UP001606305">
    <property type="component" value="Unassembled WGS sequence"/>
</dbReference>
<proteinExistence type="predicted"/>
<comment type="caution">
    <text evidence="1">The sequence shown here is derived from an EMBL/GenBank/DDBJ whole genome shotgun (WGS) entry which is preliminary data.</text>
</comment>
<dbReference type="RefSeq" id="WP_394488249.1">
    <property type="nucleotide sequence ID" value="NZ_JBIGIA010000007.1"/>
</dbReference>
<dbReference type="EMBL" id="JBIGIA010000007">
    <property type="protein sequence ID" value="MFG6457387.1"/>
    <property type="molecule type" value="Genomic_DNA"/>
</dbReference>